<dbReference type="AlphaFoldDB" id="A0A5F1Y8E5"/>
<evidence type="ECO:0008006" key="3">
    <source>
        <dbReference type="Google" id="ProtNLM"/>
    </source>
</evidence>
<comment type="caution">
    <text evidence="1">The sequence shown here is derived from an EMBL/GenBank/DDBJ whole genome shotgun (WGS) entry which is preliminary data.</text>
</comment>
<sequence>MKSPIVMRNLLLGAFFFLTTISCLKPSGEFGWAVLDEDSFDLLEKKNMTVGEYTITRNDLVFPEDKTIHYIYRFSRSVPETAETYVSLSRFQLGYNEMDVLRKRPNPSSRTISGSFRNLTPGKYLLKVAFEGDVIDEVEFLVRSASRTDIGETPVQTEDDIEKAMK</sequence>
<dbReference type="PROSITE" id="PS51257">
    <property type="entry name" value="PROKAR_LIPOPROTEIN"/>
    <property type="match status" value="1"/>
</dbReference>
<dbReference type="EMBL" id="RQFA01000066">
    <property type="protein sequence ID" value="TGK30960.1"/>
    <property type="molecule type" value="Genomic_DNA"/>
</dbReference>
<accession>A0A5F1Y8E5</accession>
<proteinExistence type="predicted"/>
<keyword evidence="2" id="KW-1185">Reference proteome</keyword>
<evidence type="ECO:0000313" key="1">
    <source>
        <dbReference type="EMBL" id="TGK30960.1"/>
    </source>
</evidence>
<reference evidence="1" key="1">
    <citation type="journal article" date="2019" name="PLoS Negl. Trop. Dis.">
        <title>Revisiting the worldwide diversity of Leptospira species in the environment.</title>
        <authorList>
            <person name="Vincent A.T."/>
            <person name="Schiettekatte O."/>
            <person name="Bourhy P."/>
            <person name="Veyrier F.J."/>
            <person name="Picardeau M."/>
        </authorList>
    </citation>
    <scope>NUCLEOTIDE SEQUENCE [LARGE SCALE GENOMIC DNA]</scope>
    <source>
        <strain evidence="1">201800299</strain>
    </source>
</reference>
<dbReference type="OrthoDB" id="328742at2"/>
<protein>
    <recommendedName>
        <fullName evidence="3">Lipoprotein</fullName>
    </recommendedName>
</protein>
<evidence type="ECO:0000313" key="2">
    <source>
        <dbReference type="Proteomes" id="UP000298277"/>
    </source>
</evidence>
<organism evidence="1 2">
    <name type="scientific">Leptospira gomenensis</name>
    <dbReference type="NCBI Taxonomy" id="2484974"/>
    <lineage>
        <taxon>Bacteria</taxon>
        <taxon>Pseudomonadati</taxon>
        <taxon>Spirochaetota</taxon>
        <taxon>Spirochaetia</taxon>
        <taxon>Leptospirales</taxon>
        <taxon>Leptospiraceae</taxon>
        <taxon>Leptospira</taxon>
    </lineage>
</organism>
<name>A0A5F1Y8E5_9LEPT</name>
<gene>
    <name evidence="1" type="ORF">EHQ17_14660</name>
</gene>
<dbReference type="NCBIfam" id="NF047559">
    <property type="entry name" value="LIC_12238_fam"/>
    <property type="match status" value="1"/>
</dbReference>
<dbReference type="Proteomes" id="UP000298277">
    <property type="component" value="Unassembled WGS sequence"/>
</dbReference>